<dbReference type="Pfam" id="PF01398">
    <property type="entry name" value="JAB"/>
    <property type="match status" value="1"/>
</dbReference>
<accession>A0A814RKW1</accession>
<evidence type="ECO:0000313" key="12">
    <source>
        <dbReference type="Proteomes" id="UP000663889"/>
    </source>
</evidence>
<dbReference type="GO" id="GO:0005682">
    <property type="term" value="C:U5 snRNP"/>
    <property type="evidence" value="ECO:0007669"/>
    <property type="project" value="TreeGrafter"/>
</dbReference>
<keyword evidence="3" id="KW-0747">Spliceosome</keyword>
<dbReference type="InterPro" id="IPR043172">
    <property type="entry name" value="Prp8_domainIV_palm"/>
</dbReference>
<feature type="domain" description="MPN" evidence="10">
    <location>
        <begin position="657"/>
        <end position="788"/>
    </location>
</feature>
<dbReference type="AlphaFoldDB" id="A0A814RKW1"/>
<dbReference type="InterPro" id="IPR027652">
    <property type="entry name" value="PRP8"/>
</dbReference>
<dbReference type="InterPro" id="IPR000555">
    <property type="entry name" value="JAMM/MPN+_dom"/>
</dbReference>
<dbReference type="Pfam" id="PF10596">
    <property type="entry name" value="U6-snRNA_bdg"/>
    <property type="match status" value="1"/>
</dbReference>
<dbReference type="EMBL" id="CAJNOU010001018">
    <property type="protein sequence ID" value="CAF1135516.1"/>
    <property type="molecule type" value="Genomic_DNA"/>
</dbReference>
<comment type="function">
    <text evidence="7">Plays a role in pre-mRNA splicing as core component of precatalytic, catalytic and postcatalytic spliceosomal complexes, both of the predominant U2-type spliceosome and the minor U12-type spliceosome. Functions as a scaffold that mediates the ordered assembly of spliceosomal proteins and snRNAs. Required for the assembly of the U4/U6-U5 tri-snRNP complex, a building block of the spliceosome. Functions as a scaffold that positions spliceosomal U2, U5 and U6 snRNAs at splice sites on pre-mRNA substrates, so that splicing can occur. Interacts with both the 5' and the 3' splice site.</text>
</comment>
<evidence type="ECO:0000256" key="2">
    <source>
        <dbReference type="ARBA" id="ARBA00022664"/>
    </source>
</evidence>
<dbReference type="Gene3D" id="3.40.140.10">
    <property type="entry name" value="Cytidine Deaminase, domain 2"/>
    <property type="match status" value="1"/>
</dbReference>
<evidence type="ECO:0000256" key="8">
    <source>
        <dbReference type="ARBA" id="ARBA00071757"/>
    </source>
</evidence>
<dbReference type="GO" id="GO:0030620">
    <property type="term" value="F:U2 snRNA binding"/>
    <property type="evidence" value="ECO:0007669"/>
    <property type="project" value="TreeGrafter"/>
</dbReference>
<dbReference type="FunFam" id="3.40.140.10:FF:000002">
    <property type="entry name" value="Pre-mRNA-processing-splicing factor 8"/>
    <property type="match status" value="1"/>
</dbReference>
<evidence type="ECO:0000313" key="11">
    <source>
        <dbReference type="EMBL" id="CAF1135516.1"/>
    </source>
</evidence>
<dbReference type="PANTHER" id="PTHR11140">
    <property type="entry name" value="PRE-MRNA SPLICING FACTOR PRP8"/>
    <property type="match status" value="1"/>
</dbReference>
<sequence>ILKQNPFWWTHQRHDGKLWNLNNYRTDMIQALGGVEGILEHTLFKGTYFATWEGLFWEKASGFEESMRWKKLTNAQRSGLNQIPNRRFTLWWSPTINRANVYVGFQVQLDLTGIFMHGKIPTLKISLIQIFRAHLWQKIHESVVMDLCQVFDQELDALEIETVQKETIHPRKSYKMNSSCADILLFAAYKWNISKPSLLADSKDVMDNTTSQKYWLDIQLRWGDYDSHDIERYARAKFLDYTTDNMSIYPSPTGVMIALDLAYNLHSAFGNWFPGCKPLIQQAMAKIMKANPALYVLRERIRKGLQLYSSEPTEPYLSSQNYGELFSNQIIWFVDDTNVYRVTIHKTYEGNLTTKPINGAIFIFNPRTGQLFLKIIHTSVWAGQKRLGQLAKWKTAEEVAALIRSLPVEEQPKQIIVTRKGMLDPLEVHLLDFPNIVIKGSELQLPFQACLKVEKFGDLILKATEPQMVMFNLYDDWLKSISSYTAFSRLILILKALHVNNDRAKMILKPDKTTITEIHHIWPTLTNDEWIKVEVSLKDLILADYGKKNNVNVASLTQSEIRDIILGMEISAPSAQRQQIAEIEKQAKDSSQLTATTTETVNKHGDKIITTTTSGYETQTFASKTEWRIRAISATNLHLRTNHIYVSSDDIKETGYRYILPKNILKKFIIISDLRTQISGYLYGVSPPDNPQIKEIRCVVLPPQWGTHQTVHLPNLLPQHEYLKDMEPLGWIHTQPNELPQLSPQDITSHAKIMNDHTSWDGEKTIVITCSFTPGSVSLTAYKLTPSGYEWGRSNTDRGNNPKGYAPSHYEKVQMLLSDRFLGFFMVPGQGSWNYNFMGVRHDANMKYDLILSNPKEFYHEVHRPSHFLNFSNEENPDTYSADREDRFS</sequence>
<evidence type="ECO:0000256" key="9">
    <source>
        <dbReference type="ARBA" id="ARBA00079260"/>
    </source>
</evidence>
<dbReference type="GO" id="GO:0071013">
    <property type="term" value="C:catalytic step 2 spliceosome"/>
    <property type="evidence" value="ECO:0007669"/>
    <property type="project" value="TreeGrafter"/>
</dbReference>
<dbReference type="InterPro" id="IPR037518">
    <property type="entry name" value="MPN"/>
</dbReference>
<dbReference type="GO" id="GO:0017070">
    <property type="term" value="F:U6 snRNA binding"/>
    <property type="evidence" value="ECO:0007669"/>
    <property type="project" value="InterPro"/>
</dbReference>
<dbReference type="InterPro" id="IPR021983">
    <property type="entry name" value="PRP8_domainIV"/>
</dbReference>
<dbReference type="CDD" id="cd13838">
    <property type="entry name" value="RNase_H_like_Prp8_IV"/>
    <property type="match status" value="1"/>
</dbReference>
<dbReference type="Pfam" id="PF12134">
    <property type="entry name" value="PRP8_domainIV"/>
    <property type="match status" value="1"/>
</dbReference>
<comment type="caution">
    <text evidence="11">The sequence shown here is derived from an EMBL/GenBank/DDBJ whole genome shotgun (WGS) entry which is preliminary data.</text>
</comment>
<dbReference type="PANTHER" id="PTHR11140:SF0">
    <property type="entry name" value="PRE-MRNA-PROCESSING-SPLICING FACTOR 8"/>
    <property type="match status" value="1"/>
</dbReference>
<keyword evidence="4" id="KW-0694">RNA-binding</keyword>
<dbReference type="GO" id="GO:0030619">
    <property type="term" value="F:U1 snRNA binding"/>
    <property type="evidence" value="ECO:0007669"/>
    <property type="project" value="TreeGrafter"/>
</dbReference>
<reference evidence="11" key="1">
    <citation type="submission" date="2021-02" db="EMBL/GenBank/DDBJ databases">
        <authorList>
            <person name="Nowell W R."/>
        </authorList>
    </citation>
    <scope>NUCLEOTIDE SEQUENCE</scope>
</reference>
<evidence type="ECO:0000256" key="7">
    <source>
        <dbReference type="ARBA" id="ARBA00055739"/>
    </source>
</evidence>
<dbReference type="Proteomes" id="UP000663889">
    <property type="component" value="Unassembled WGS sequence"/>
</dbReference>
<dbReference type="FunFam" id="1.20.80.40:FF:000001">
    <property type="entry name" value="Pre-mRNA-processing-splicing factor 8"/>
    <property type="match status" value="1"/>
</dbReference>
<gene>
    <name evidence="11" type="ORF">SEV965_LOCUS17652</name>
</gene>
<name>A0A814RKW1_9BILA</name>
<dbReference type="Gene3D" id="3.30.420.230">
    <property type="match status" value="1"/>
</dbReference>
<dbReference type="PROSITE" id="PS50249">
    <property type="entry name" value="MPN"/>
    <property type="match status" value="1"/>
</dbReference>
<dbReference type="InterPro" id="IPR019580">
    <property type="entry name" value="Prp8_U6-snRNA-bd"/>
</dbReference>
<keyword evidence="2" id="KW-0507">mRNA processing</keyword>
<dbReference type="FunFam" id="3.30.420.230:FF:000003">
    <property type="entry name" value="Pre-mRNA-processing-splicing factor 8"/>
    <property type="match status" value="1"/>
</dbReference>
<dbReference type="Pfam" id="PF08084">
    <property type="entry name" value="PROCT"/>
    <property type="match status" value="1"/>
</dbReference>
<comment type="subcellular location">
    <subcellularLocation>
        <location evidence="1">Nucleus</location>
    </subcellularLocation>
</comment>
<dbReference type="FunFam" id="3.90.1570.40:FF:000001">
    <property type="entry name" value="Pre-mRNA-processing-splicing factor 8"/>
    <property type="match status" value="1"/>
</dbReference>
<dbReference type="GO" id="GO:0097157">
    <property type="term" value="F:pre-mRNA intronic binding"/>
    <property type="evidence" value="ECO:0007669"/>
    <property type="project" value="TreeGrafter"/>
</dbReference>
<evidence type="ECO:0000256" key="1">
    <source>
        <dbReference type="ARBA" id="ARBA00004123"/>
    </source>
</evidence>
<proteinExistence type="predicted"/>
<evidence type="ECO:0000256" key="4">
    <source>
        <dbReference type="ARBA" id="ARBA00022884"/>
    </source>
</evidence>
<dbReference type="GO" id="GO:0008237">
    <property type="term" value="F:metallopeptidase activity"/>
    <property type="evidence" value="ECO:0007669"/>
    <property type="project" value="InterPro"/>
</dbReference>
<evidence type="ECO:0000256" key="5">
    <source>
        <dbReference type="ARBA" id="ARBA00023187"/>
    </source>
</evidence>
<dbReference type="SMART" id="SM00232">
    <property type="entry name" value="JAB_MPN"/>
    <property type="match status" value="1"/>
</dbReference>
<dbReference type="GO" id="GO:0030623">
    <property type="term" value="F:U5 snRNA binding"/>
    <property type="evidence" value="ECO:0007669"/>
    <property type="project" value="TreeGrafter"/>
</dbReference>
<dbReference type="SUPFAM" id="SSF53098">
    <property type="entry name" value="Ribonuclease H-like"/>
    <property type="match status" value="1"/>
</dbReference>
<dbReference type="InterPro" id="IPR012984">
    <property type="entry name" value="PROCT"/>
</dbReference>
<dbReference type="GO" id="GO:0000244">
    <property type="term" value="P:spliceosomal tri-snRNP complex assembly"/>
    <property type="evidence" value="ECO:0007669"/>
    <property type="project" value="TreeGrafter"/>
</dbReference>
<dbReference type="InterPro" id="IPR043173">
    <property type="entry name" value="Prp8_domainIV_fingers"/>
</dbReference>
<evidence type="ECO:0000256" key="3">
    <source>
        <dbReference type="ARBA" id="ARBA00022728"/>
    </source>
</evidence>
<evidence type="ECO:0000259" key="10">
    <source>
        <dbReference type="PROSITE" id="PS50249"/>
    </source>
</evidence>
<feature type="non-terminal residue" evidence="11">
    <location>
        <position position="1"/>
    </location>
</feature>
<dbReference type="Gene3D" id="3.90.1570.40">
    <property type="match status" value="1"/>
</dbReference>
<dbReference type="InterPro" id="IPR012337">
    <property type="entry name" value="RNaseH-like_sf"/>
</dbReference>
<protein>
    <recommendedName>
        <fullName evidence="8">Pre-mRNA-processing-splicing factor 8</fullName>
    </recommendedName>
    <alternativeName>
        <fullName evidence="9">Splicing factor Prp8</fullName>
    </alternativeName>
</protein>
<keyword evidence="5" id="KW-0508">mRNA splicing</keyword>
<dbReference type="CDD" id="cd08056">
    <property type="entry name" value="MPN_PRP8"/>
    <property type="match status" value="1"/>
</dbReference>
<evidence type="ECO:0000256" key="6">
    <source>
        <dbReference type="ARBA" id="ARBA00023242"/>
    </source>
</evidence>
<dbReference type="Gene3D" id="1.20.80.40">
    <property type="match status" value="1"/>
</dbReference>
<keyword evidence="6" id="KW-0539">Nucleus</keyword>
<organism evidence="11 12">
    <name type="scientific">Rotaria sordida</name>
    <dbReference type="NCBI Taxonomy" id="392033"/>
    <lineage>
        <taxon>Eukaryota</taxon>
        <taxon>Metazoa</taxon>
        <taxon>Spiralia</taxon>
        <taxon>Gnathifera</taxon>
        <taxon>Rotifera</taxon>
        <taxon>Eurotatoria</taxon>
        <taxon>Bdelloidea</taxon>
        <taxon>Philodinida</taxon>
        <taxon>Philodinidae</taxon>
        <taxon>Rotaria</taxon>
    </lineage>
</organism>